<organism evidence="1 2">
    <name type="scientific">Paenibacillus xylanilyticus</name>
    <dbReference type="NCBI Taxonomy" id="248903"/>
    <lineage>
        <taxon>Bacteria</taxon>
        <taxon>Bacillati</taxon>
        <taxon>Bacillota</taxon>
        <taxon>Bacilli</taxon>
        <taxon>Bacillales</taxon>
        <taxon>Paenibacillaceae</taxon>
        <taxon>Paenibacillus</taxon>
    </lineage>
</organism>
<evidence type="ECO:0000313" key="2">
    <source>
        <dbReference type="Proteomes" id="UP000526125"/>
    </source>
</evidence>
<dbReference type="RefSeq" id="WP_175399361.1">
    <property type="nucleotide sequence ID" value="NZ_JABMCB010000206.1"/>
</dbReference>
<gene>
    <name evidence="1" type="ORF">HP552_31905</name>
</gene>
<protein>
    <submittedName>
        <fullName evidence="1">Uncharacterized protein</fullName>
    </submittedName>
</protein>
<dbReference type="Proteomes" id="UP000526125">
    <property type="component" value="Unassembled WGS sequence"/>
</dbReference>
<dbReference type="AlphaFoldDB" id="A0A7Y6C379"/>
<name>A0A7Y6C379_9BACL</name>
<reference evidence="1 2" key="1">
    <citation type="submission" date="2020-05" db="EMBL/GenBank/DDBJ databases">
        <title>Genome Sequencing of Type Strains.</title>
        <authorList>
            <person name="Lemaire J.F."/>
            <person name="Inderbitzin P."/>
            <person name="Gregorio O.A."/>
            <person name="Collins S.B."/>
            <person name="Wespe N."/>
            <person name="Knight-Connoni V."/>
        </authorList>
    </citation>
    <scope>NUCLEOTIDE SEQUENCE [LARGE SCALE GENOMIC DNA]</scope>
    <source>
        <strain evidence="1 2">LMG 21957</strain>
    </source>
</reference>
<sequence>MMKSIQEKHSKVYVRTNSYDLWWGVYGLSHLTGWEDIRIYSDANGENRIGFVCICTKNYLEHGLEDMESDPEELHFVNSIRTYLADDQIHFHYYYDNPSDEDFYELPYTDLPTNELGVKPRGLEMWHPNRGIDIGVIEECVTLFCRKFLDMEVGEIHFKEPIDLNEAVQSYTKHMETFNGNIAFSDDLVKNMMGQLSKSEEEVMNILNRSVGK</sequence>
<keyword evidence="2" id="KW-1185">Reference proteome</keyword>
<accession>A0A7Y6C379</accession>
<proteinExistence type="predicted"/>
<comment type="caution">
    <text evidence="1">The sequence shown here is derived from an EMBL/GenBank/DDBJ whole genome shotgun (WGS) entry which is preliminary data.</text>
</comment>
<evidence type="ECO:0000313" key="1">
    <source>
        <dbReference type="EMBL" id="NUU79797.1"/>
    </source>
</evidence>
<dbReference type="EMBL" id="JABMCB010000206">
    <property type="protein sequence ID" value="NUU79797.1"/>
    <property type="molecule type" value="Genomic_DNA"/>
</dbReference>